<proteinExistence type="predicted"/>
<dbReference type="SUPFAM" id="SSF46785">
    <property type="entry name" value="Winged helix' DNA-binding domain"/>
    <property type="match status" value="1"/>
</dbReference>
<dbReference type="InterPro" id="IPR036388">
    <property type="entry name" value="WH-like_DNA-bd_sf"/>
</dbReference>
<organism evidence="1 2">
    <name type="scientific">Maribacter algarum</name>
    <name type="common">ex Zhang et al. 2020</name>
    <dbReference type="NCBI Taxonomy" id="2578118"/>
    <lineage>
        <taxon>Bacteria</taxon>
        <taxon>Pseudomonadati</taxon>
        <taxon>Bacteroidota</taxon>
        <taxon>Flavobacteriia</taxon>
        <taxon>Flavobacteriales</taxon>
        <taxon>Flavobacteriaceae</taxon>
        <taxon>Maribacter</taxon>
    </lineage>
</organism>
<dbReference type="Proteomes" id="UP000310314">
    <property type="component" value="Unassembled WGS sequence"/>
</dbReference>
<evidence type="ECO:0000313" key="1">
    <source>
        <dbReference type="EMBL" id="TMM56706.1"/>
    </source>
</evidence>
<dbReference type="EMBL" id="VATY01000002">
    <property type="protein sequence ID" value="TMM56706.1"/>
    <property type="molecule type" value="Genomic_DNA"/>
</dbReference>
<name>A0A5S3PPN5_9FLAO</name>
<reference evidence="1 2" key="1">
    <citation type="submission" date="2019-05" db="EMBL/GenBank/DDBJ databases">
        <authorList>
            <person name="Zhang J.-Y."/>
            <person name="Feg X."/>
            <person name="Du Z.-J."/>
        </authorList>
    </citation>
    <scope>NUCLEOTIDE SEQUENCE [LARGE SCALE GENOMIC DNA]</scope>
    <source>
        <strain evidence="1 2">RZ26</strain>
    </source>
</reference>
<dbReference type="InterPro" id="IPR036390">
    <property type="entry name" value="WH_DNA-bd_sf"/>
</dbReference>
<dbReference type="AlphaFoldDB" id="A0A5S3PPN5"/>
<sequence>MNDKIEDSPLRSLFWKDEILQVLYWMRGEGIGSEVSLLQILPFLNTSYQNLEYHLNKIKDEGLLIGEKKDGTIHYQLSETGKKLGGRQFAEAFQGMQKAGHGECGPDCEFCYGTDGVKLENCVHNCASSPQSI</sequence>
<gene>
    <name evidence="1" type="ORF">FEE95_09390</name>
</gene>
<dbReference type="Gene3D" id="1.10.10.10">
    <property type="entry name" value="Winged helix-like DNA-binding domain superfamily/Winged helix DNA-binding domain"/>
    <property type="match status" value="1"/>
</dbReference>
<comment type="caution">
    <text evidence="1">The sequence shown here is derived from an EMBL/GenBank/DDBJ whole genome shotgun (WGS) entry which is preliminary data.</text>
</comment>
<dbReference type="OrthoDB" id="3691042at2"/>
<keyword evidence="2" id="KW-1185">Reference proteome</keyword>
<evidence type="ECO:0000313" key="2">
    <source>
        <dbReference type="Proteomes" id="UP000310314"/>
    </source>
</evidence>
<accession>A0A5S3PPN5</accession>
<protein>
    <submittedName>
        <fullName evidence="1">Helix-turn-helix transcriptional regulator</fullName>
    </submittedName>
</protein>
<dbReference type="RefSeq" id="WP_138657690.1">
    <property type="nucleotide sequence ID" value="NZ_VATY01000002.1"/>
</dbReference>